<keyword evidence="4 11" id="KW-0547">Nucleotide-binding</keyword>
<evidence type="ECO:0000256" key="2">
    <source>
        <dbReference type="ARBA" id="ARBA00022598"/>
    </source>
</evidence>
<evidence type="ECO:0000256" key="3">
    <source>
        <dbReference type="ARBA" id="ARBA00022723"/>
    </source>
</evidence>
<keyword evidence="5 11" id="KW-0671">Queuosine biosynthesis</keyword>
<comment type="caution">
    <text evidence="12">The sequence shown here is derived from an EMBL/GenBank/DDBJ whole genome shotgun (WGS) entry which is preliminary data.</text>
</comment>
<dbReference type="GO" id="GO:0005524">
    <property type="term" value="F:ATP binding"/>
    <property type="evidence" value="ECO:0007669"/>
    <property type="project" value="UniProtKB-UniRule"/>
</dbReference>
<dbReference type="PANTHER" id="PTHR42914:SF1">
    <property type="entry name" value="7-CYANO-7-DEAZAGUANINE SYNTHASE"/>
    <property type="match status" value="1"/>
</dbReference>
<keyword evidence="6 11" id="KW-0862">Zinc</keyword>
<keyword evidence="3 11" id="KW-0479">Metal-binding</keyword>
<dbReference type="GO" id="GO:0008270">
    <property type="term" value="F:zinc ion binding"/>
    <property type="evidence" value="ECO:0007669"/>
    <property type="project" value="UniProtKB-UniRule"/>
</dbReference>
<name>A0AA45BDS6_BURVI</name>
<evidence type="ECO:0000256" key="6">
    <source>
        <dbReference type="ARBA" id="ARBA00022833"/>
    </source>
</evidence>
<feature type="binding site" evidence="11">
    <location>
        <position position="218"/>
    </location>
    <ligand>
        <name>Zn(2+)</name>
        <dbReference type="ChEBI" id="CHEBI:29105"/>
    </ligand>
</feature>
<dbReference type="PANTHER" id="PTHR42914">
    <property type="entry name" value="7-CYANO-7-DEAZAGUANINE SYNTHASE"/>
    <property type="match status" value="1"/>
</dbReference>
<dbReference type="GO" id="GO:0008616">
    <property type="term" value="P:tRNA queuosine(34) biosynthetic process"/>
    <property type="evidence" value="ECO:0007669"/>
    <property type="project" value="UniProtKB-UniRule"/>
</dbReference>
<dbReference type="Proteomes" id="UP000237632">
    <property type="component" value="Unassembled WGS sequence"/>
</dbReference>
<reference evidence="12 13" key="1">
    <citation type="submission" date="2018-03" db="EMBL/GenBank/DDBJ databases">
        <authorList>
            <person name="Nguyen K."/>
            <person name="Fouts D."/>
            <person name="Sutton G."/>
        </authorList>
    </citation>
    <scope>NUCLEOTIDE SEQUENCE [LARGE SCALE GENOMIC DNA]</scope>
    <source>
        <strain evidence="12 13">AU3578</strain>
    </source>
</reference>
<dbReference type="InterPro" id="IPR014729">
    <property type="entry name" value="Rossmann-like_a/b/a_fold"/>
</dbReference>
<evidence type="ECO:0000256" key="7">
    <source>
        <dbReference type="ARBA" id="ARBA00022840"/>
    </source>
</evidence>
<dbReference type="InterPro" id="IPR018317">
    <property type="entry name" value="QueC"/>
</dbReference>
<dbReference type="GO" id="GO:0016879">
    <property type="term" value="F:ligase activity, forming carbon-nitrogen bonds"/>
    <property type="evidence" value="ECO:0007669"/>
    <property type="project" value="UniProtKB-UniRule"/>
</dbReference>
<evidence type="ECO:0000256" key="8">
    <source>
        <dbReference type="ARBA" id="ARBA00037993"/>
    </source>
</evidence>
<comment type="function">
    <text evidence="11">Catalyzes the ATP-dependent conversion of 7-carboxy-7-deazaguanine (CDG) to 7-cyano-7-deazaguanine (preQ(0)).</text>
</comment>
<comment type="catalytic activity">
    <reaction evidence="10 11">
        <text>7-carboxy-7-carbaguanine + NH4(+) + 2 ATP = 7-cyano-7-carbaguanine + 2 AMP + 2 diphosphate + 2 H(+)</text>
        <dbReference type="Rhea" id="RHEA:27982"/>
        <dbReference type="ChEBI" id="CHEBI:15378"/>
        <dbReference type="ChEBI" id="CHEBI:28938"/>
        <dbReference type="ChEBI" id="CHEBI:30616"/>
        <dbReference type="ChEBI" id="CHEBI:33019"/>
        <dbReference type="ChEBI" id="CHEBI:45075"/>
        <dbReference type="ChEBI" id="CHEBI:61036"/>
        <dbReference type="ChEBI" id="CHEBI:456215"/>
        <dbReference type="EC" id="6.3.4.20"/>
    </reaction>
</comment>
<comment type="similarity">
    <text evidence="8 11">Belongs to the QueC family.</text>
</comment>
<feature type="binding site" evidence="11">
    <location>
        <position position="212"/>
    </location>
    <ligand>
        <name>Zn(2+)</name>
        <dbReference type="ChEBI" id="CHEBI:29105"/>
    </ligand>
</feature>
<accession>A0AA45BDS6</accession>
<organism evidence="12 13">
    <name type="scientific">Burkholderia vietnamiensis</name>
    <dbReference type="NCBI Taxonomy" id="60552"/>
    <lineage>
        <taxon>Bacteria</taxon>
        <taxon>Pseudomonadati</taxon>
        <taxon>Pseudomonadota</taxon>
        <taxon>Betaproteobacteria</taxon>
        <taxon>Burkholderiales</taxon>
        <taxon>Burkholderiaceae</taxon>
        <taxon>Burkholderia</taxon>
        <taxon>Burkholderia cepacia complex</taxon>
    </lineage>
</organism>
<feature type="binding site" evidence="11">
    <location>
        <begin position="9"/>
        <end position="19"/>
    </location>
    <ligand>
        <name>ATP</name>
        <dbReference type="ChEBI" id="CHEBI:30616"/>
    </ligand>
</feature>
<evidence type="ECO:0000256" key="9">
    <source>
        <dbReference type="ARBA" id="ARBA00039149"/>
    </source>
</evidence>
<sequence length="233" mass="25951">MKSHALVLFSGGQDSTTCLAWALDRYEHVETIGFDYGQRHVVELECRKKVLSSLRERFPRWGGKLHDDHMLDLSILGQISDTALTQGKAIEMEENGLPNTFVPGRNLLFFTLAAAVAYRRGLEVLVGGMCETDFSGYPDCRDNTLKALQVAIALGMDQSVIIETPLMWIDKHDTWQMAADLGGSSLIDVIRNETHTCYLGDRTQKHDWGYGCGQCPACDLRSKGYRAFVTSNG</sequence>
<evidence type="ECO:0000256" key="11">
    <source>
        <dbReference type="HAMAP-Rule" id="MF_01633"/>
    </source>
</evidence>
<dbReference type="Gene3D" id="3.40.50.620">
    <property type="entry name" value="HUPs"/>
    <property type="match status" value="1"/>
</dbReference>
<protein>
    <recommendedName>
        <fullName evidence="9 11">7-cyano-7-deazaguanine synthase</fullName>
        <ecNumber evidence="9 11">6.3.4.20</ecNumber>
    </recommendedName>
    <alternativeName>
        <fullName evidence="11">7-cyano-7-carbaguanine synthase</fullName>
    </alternativeName>
    <alternativeName>
        <fullName evidence="11">PreQ(0) synthase</fullName>
    </alternativeName>
    <alternativeName>
        <fullName evidence="11">Queuosine biosynthesis protein QueC</fullName>
    </alternativeName>
</protein>
<dbReference type="CDD" id="cd01995">
    <property type="entry name" value="QueC-like"/>
    <property type="match status" value="1"/>
</dbReference>
<proteinExistence type="inferred from homology"/>
<evidence type="ECO:0000313" key="12">
    <source>
        <dbReference type="EMBL" id="PRH42960.1"/>
    </source>
</evidence>
<dbReference type="NCBIfam" id="TIGR00364">
    <property type="entry name" value="7-cyano-7-deazaguanine synthase QueC"/>
    <property type="match status" value="1"/>
</dbReference>
<feature type="binding site" evidence="11">
    <location>
        <position position="197"/>
    </location>
    <ligand>
        <name>Zn(2+)</name>
        <dbReference type="ChEBI" id="CHEBI:29105"/>
    </ligand>
</feature>
<dbReference type="AlphaFoldDB" id="A0AA45BDS6"/>
<dbReference type="SUPFAM" id="SSF52402">
    <property type="entry name" value="Adenine nucleotide alpha hydrolases-like"/>
    <property type="match status" value="1"/>
</dbReference>
<comment type="cofactor">
    <cofactor evidence="11">
        <name>Zn(2+)</name>
        <dbReference type="ChEBI" id="CHEBI:29105"/>
    </cofactor>
    <text evidence="11">Binds 1 zinc ion per subunit.</text>
</comment>
<dbReference type="HAMAP" id="MF_01633">
    <property type="entry name" value="QueC"/>
    <property type="match status" value="1"/>
</dbReference>
<dbReference type="PIRSF" id="PIRSF006293">
    <property type="entry name" value="ExsB"/>
    <property type="match status" value="1"/>
</dbReference>
<dbReference type="RefSeq" id="WP_060081178.1">
    <property type="nucleotide sequence ID" value="NZ_LPCS01000029.1"/>
</dbReference>
<evidence type="ECO:0000256" key="10">
    <source>
        <dbReference type="ARBA" id="ARBA00047890"/>
    </source>
</evidence>
<comment type="pathway">
    <text evidence="1 11">Purine metabolism; 7-cyano-7-deazaguanine biosynthesis.</text>
</comment>
<dbReference type="Pfam" id="PF06508">
    <property type="entry name" value="QueC"/>
    <property type="match status" value="1"/>
</dbReference>
<keyword evidence="2 11" id="KW-0436">Ligase</keyword>
<evidence type="ECO:0000256" key="5">
    <source>
        <dbReference type="ARBA" id="ARBA00022785"/>
    </source>
</evidence>
<keyword evidence="7 11" id="KW-0067">ATP-binding</keyword>
<feature type="binding site" evidence="11">
    <location>
        <position position="215"/>
    </location>
    <ligand>
        <name>Zn(2+)</name>
        <dbReference type="ChEBI" id="CHEBI:29105"/>
    </ligand>
</feature>
<gene>
    <name evidence="11 12" type="primary">queC</name>
    <name evidence="12" type="ORF">C6T65_08820</name>
</gene>
<dbReference type="EMBL" id="PVHK01000052">
    <property type="protein sequence ID" value="PRH42960.1"/>
    <property type="molecule type" value="Genomic_DNA"/>
</dbReference>
<evidence type="ECO:0000256" key="4">
    <source>
        <dbReference type="ARBA" id="ARBA00022741"/>
    </source>
</evidence>
<evidence type="ECO:0000256" key="1">
    <source>
        <dbReference type="ARBA" id="ARBA00005061"/>
    </source>
</evidence>
<dbReference type="EC" id="6.3.4.20" evidence="9 11"/>
<evidence type="ECO:0000313" key="13">
    <source>
        <dbReference type="Proteomes" id="UP000237632"/>
    </source>
</evidence>